<reference evidence="3" key="1">
    <citation type="submission" date="2020-11" db="EMBL/GenBank/DDBJ databases">
        <title>Sequencing the genomes of 1000 actinobacteria strains.</title>
        <authorList>
            <person name="Klenk H.-P."/>
        </authorList>
    </citation>
    <scope>NUCLEOTIDE SEQUENCE</scope>
    <source>
        <strain evidence="3">DSM 26152</strain>
    </source>
</reference>
<dbReference type="RefSeq" id="WP_196836391.1">
    <property type="nucleotide sequence ID" value="NZ_JADOTZ010000001.1"/>
</dbReference>
<organism evidence="3 4">
    <name type="scientific">Zhihengliuella flava</name>
    <dbReference type="NCBI Taxonomy" id="1285193"/>
    <lineage>
        <taxon>Bacteria</taxon>
        <taxon>Bacillati</taxon>
        <taxon>Actinomycetota</taxon>
        <taxon>Actinomycetes</taxon>
        <taxon>Micrococcales</taxon>
        <taxon>Micrococcaceae</taxon>
        <taxon>Zhihengliuella</taxon>
    </lineage>
</organism>
<proteinExistence type="predicted"/>
<feature type="domain" description="Transcription regulator PadR N-terminal" evidence="1">
    <location>
        <begin position="7"/>
        <end position="81"/>
    </location>
</feature>
<dbReference type="AlphaFoldDB" id="A0A931DE85"/>
<evidence type="ECO:0000313" key="3">
    <source>
        <dbReference type="EMBL" id="MBG6085178.1"/>
    </source>
</evidence>
<dbReference type="PANTHER" id="PTHR43252:SF6">
    <property type="entry name" value="NEGATIVE TRANSCRIPTION REGULATOR PADR"/>
    <property type="match status" value="1"/>
</dbReference>
<protein>
    <submittedName>
        <fullName evidence="3">DNA-binding PadR family transcriptional regulator</fullName>
    </submittedName>
</protein>
<dbReference type="Gene3D" id="1.10.10.10">
    <property type="entry name" value="Winged helix-like DNA-binding domain superfamily/Winged helix DNA-binding domain"/>
    <property type="match status" value="1"/>
</dbReference>
<keyword evidence="4" id="KW-1185">Reference proteome</keyword>
<dbReference type="EMBL" id="JADOTZ010000001">
    <property type="protein sequence ID" value="MBG6085178.1"/>
    <property type="molecule type" value="Genomic_DNA"/>
</dbReference>
<dbReference type="GO" id="GO:0003677">
    <property type="term" value="F:DNA binding"/>
    <property type="evidence" value="ECO:0007669"/>
    <property type="project" value="UniProtKB-KW"/>
</dbReference>
<comment type="caution">
    <text evidence="3">The sequence shown here is derived from an EMBL/GenBank/DDBJ whole genome shotgun (WGS) entry which is preliminary data.</text>
</comment>
<dbReference type="Gene3D" id="6.10.140.190">
    <property type="match status" value="1"/>
</dbReference>
<dbReference type="InterPro" id="IPR018309">
    <property type="entry name" value="Tscrpt_reg_PadR_C"/>
</dbReference>
<name>A0A931DE85_9MICC</name>
<evidence type="ECO:0000259" key="1">
    <source>
        <dbReference type="Pfam" id="PF03551"/>
    </source>
</evidence>
<dbReference type="Proteomes" id="UP000625033">
    <property type="component" value="Unassembled WGS sequence"/>
</dbReference>
<feature type="domain" description="Transcription regulator PadR C-terminal" evidence="2">
    <location>
        <begin position="92"/>
        <end position="174"/>
    </location>
</feature>
<dbReference type="InterPro" id="IPR036388">
    <property type="entry name" value="WH-like_DNA-bd_sf"/>
</dbReference>
<evidence type="ECO:0000313" key="4">
    <source>
        <dbReference type="Proteomes" id="UP000625033"/>
    </source>
</evidence>
<gene>
    <name evidence="3" type="ORF">IW252_001945</name>
</gene>
<evidence type="ECO:0000259" key="2">
    <source>
        <dbReference type="Pfam" id="PF10400"/>
    </source>
</evidence>
<dbReference type="PANTHER" id="PTHR43252">
    <property type="entry name" value="TRANSCRIPTIONAL REGULATOR YQJI"/>
    <property type="match status" value="1"/>
</dbReference>
<dbReference type="Pfam" id="PF03551">
    <property type="entry name" value="PadR"/>
    <property type="match status" value="1"/>
</dbReference>
<dbReference type="SUPFAM" id="SSF46785">
    <property type="entry name" value="Winged helix' DNA-binding domain"/>
    <property type="match status" value="1"/>
</dbReference>
<dbReference type="InterPro" id="IPR005149">
    <property type="entry name" value="Tscrpt_reg_PadR_N"/>
</dbReference>
<dbReference type="Pfam" id="PF10400">
    <property type="entry name" value="Vir_act_alpha_C"/>
    <property type="match status" value="1"/>
</dbReference>
<sequence>MILARLILGLLTLAPMTGYDLKKHFDSSINHVWNADKAQIYRTLNKLVEDGFAVVEIVPQENYPDRQEHHITAAGRRALAEWLRDGLDPEPVREPFLARLFFSGDLEREQVDAMLRARRSEVTDRMEHYEGQREDLGDVSGFDRRAYLMAATLEREIARTEAELKWLRRVERNLP</sequence>
<dbReference type="InterPro" id="IPR036390">
    <property type="entry name" value="WH_DNA-bd_sf"/>
</dbReference>
<accession>A0A931DE85</accession>
<keyword evidence="3" id="KW-0238">DNA-binding</keyword>